<dbReference type="InterPro" id="IPR000387">
    <property type="entry name" value="Tyr_Pase_dom"/>
</dbReference>
<comment type="caution">
    <text evidence="3">The sequence shown here is derived from an EMBL/GenBank/DDBJ whole genome shotgun (WGS) entry which is preliminary data.</text>
</comment>
<organism evidence="3 4">
    <name type="scientific">Lagenidium giganteum</name>
    <dbReference type="NCBI Taxonomy" id="4803"/>
    <lineage>
        <taxon>Eukaryota</taxon>
        <taxon>Sar</taxon>
        <taxon>Stramenopiles</taxon>
        <taxon>Oomycota</taxon>
        <taxon>Peronosporomycetes</taxon>
        <taxon>Pythiales</taxon>
        <taxon>Pythiaceae</taxon>
    </lineage>
</organism>
<proteinExistence type="predicted"/>
<dbReference type="Pfam" id="PF09414">
    <property type="entry name" value="RNA_ligase"/>
    <property type="match status" value="1"/>
</dbReference>
<dbReference type="GO" id="GO:0016791">
    <property type="term" value="F:phosphatase activity"/>
    <property type="evidence" value="ECO:0007669"/>
    <property type="project" value="UniProtKB-ARBA"/>
</dbReference>
<keyword evidence="4" id="KW-1185">Reference proteome</keyword>
<protein>
    <recommendedName>
        <fullName evidence="2">Tyrosine specific protein phosphatases domain-containing protein</fullName>
    </recommendedName>
</protein>
<dbReference type="Gene3D" id="3.40.50.300">
    <property type="entry name" value="P-loop containing nucleotide triphosphate hydrolases"/>
    <property type="match status" value="1"/>
</dbReference>
<evidence type="ECO:0000259" key="2">
    <source>
        <dbReference type="PROSITE" id="PS50056"/>
    </source>
</evidence>
<dbReference type="Gene3D" id="3.30.470.30">
    <property type="entry name" value="DNA ligase/mRNA capping enzyme"/>
    <property type="match status" value="1"/>
</dbReference>
<dbReference type="InterPro" id="IPR052732">
    <property type="entry name" value="Cell-binding_unc_protein"/>
</dbReference>
<name>A0AAV2Z418_9STRA</name>
<dbReference type="SUPFAM" id="SSF52799">
    <property type="entry name" value="(Phosphotyrosine protein) phosphatases II"/>
    <property type="match status" value="1"/>
</dbReference>
<dbReference type="PANTHER" id="PTHR43883:SF1">
    <property type="entry name" value="GLUCONOKINASE"/>
    <property type="match status" value="1"/>
</dbReference>
<keyword evidence="1" id="KW-0378">Hydrolase</keyword>
<dbReference type="InterPro" id="IPR027417">
    <property type="entry name" value="P-loop_NTPase"/>
</dbReference>
<dbReference type="InterPro" id="IPR021122">
    <property type="entry name" value="RNA_ligase_dom_REL/Rnl2"/>
</dbReference>
<dbReference type="PANTHER" id="PTHR43883">
    <property type="entry name" value="SLR0207 PROTEIN"/>
    <property type="match status" value="1"/>
</dbReference>
<feature type="domain" description="Tyrosine specific protein phosphatases" evidence="2">
    <location>
        <begin position="377"/>
        <end position="453"/>
    </location>
</feature>
<dbReference type="InterPro" id="IPR029021">
    <property type="entry name" value="Prot-tyrosine_phosphatase-like"/>
</dbReference>
<reference evidence="3" key="2">
    <citation type="journal article" date="2023" name="Microbiol Resour">
        <title>Decontamination and Annotation of the Draft Genome Sequence of the Oomycete Lagenidium giganteum ARSEF 373.</title>
        <authorList>
            <person name="Morgan W.R."/>
            <person name="Tartar A."/>
        </authorList>
    </citation>
    <scope>NUCLEOTIDE SEQUENCE</scope>
    <source>
        <strain evidence="3">ARSEF 373</strain>
    </source>
</reference>
<dbReference type="Pfam" id="PF22547">
    <property type="entry name" value="2H-SAK"/>
    <property type="match status" value="1"/>
</dbReference>
<dbReference type="InterPro" id="IPR054498">
    <property type="entry name" value="2H-SAK"/>
</dbReference>
<sequence length="891" mass="99497">MSRVQRYRGCLALALNIADDTSTSTTELQQMVKHGSALHHFTASPADEWHITLVTKAEMHQLDAAVLAEAESAVGTKWYPIGVGGHGAAFFVVCVWPKAQAFRAKHGLPIKDFHVTVTLANSHSVSKWFGDVLDKEAAIESLRMEALEALSRELLLEHKHDDAKAVATHLCATYGADTRRGWLRLAEAASELHQHKLAMLSYGYLLMTSIDVDDADAQAQCLVRLVKCAQFTEWGHAFEEAEVNQIPSRLEMALLTLWPQATWAKIQTATESLGASMALTMEPREKLRVLATGATSARFYKLPRFFRWVVPFHLAAMSTPRNTEDIVHLAKSLGIRHIVTLTKEEPLQTEWFANVPSITNTFLPVTNYRAPSNEQIDLFLRLCMSARDVPVLVHCGGGKGRAGTLLACYLVAFGMRTPVPEDEWTVPAMTPADAIALLRTIRPGSIETEEQEKAVSKYSSLLWKRQAVLPPPVDEAVPSKPVVQGGADGLTSTDLLVLCGLPGSGKTSFRKMLLKRETLAPAKTRVLWTVFSGDDHGRAACERGISGRGIRKAILDRCNGRPKGRKLFLELASTWSKHATAVWFDFSKGLCRYRAQQRSDHPTLPAGGGRISSAINQHASDFTPPSLEEGFKNVVHITSIEAAHELAELLSPPVELYKFPRTGHLFNMGAATQDDLIDQPMDLPQLRSEDVQIVLTEKVDGANMGISLDANGGFIVQNRSHYVTSKSHTQFRKLDWFLDEHRNELFELLHRDPLYPERYILFGEWLAATHSIPYTALGKIFYAFDIYDRQSETFWDRHAVENALVATSIPIVPKVWSGNYLPDQQTLKEYAYMPSPFYDGPREGVYVKWEAFGRVLHRSKVVRHNFITGNDHWTKDTIRFNRVLPPTEAVA</sequence>
<gene>
    <name evidence="3" type="ORF">N0F65_007314</name>
</gene>
<dbReference type="SUPFAM" id="SSF52540">
    <property type="entry name" value="P-loop containing nucleoside triphosphate hydrolases"/>
    <property type="match status" value="1"/>
</dbReference>
<accession>A0AAV2Z418</accession>
<evidence type="ECO:0000256" key="1">
    <source>
        <dbReference type="ARBA" id="ARBA00022801"/>
    </source>
</evidence>
<dbReference type="CDD" id="cd14504">
    <property type="entry name" value="DUSP23"/>
    <property type="match status" value="1"/>
</dbReference>
<dbReference type="InterPro" id="IPR011990">
    <property type="entry name" value="TPR-like_helical_dom_sf"/>
</dbReference>
<dbReference type="Gene3D" id="1.25.40.10">
    <property type="entry name" value="Tetratricopeptide repeat domain"/>
    <property type="match status" value="1"/>
</dbReference>
<dbReference type="Gene3D" id="3.90.190.10">
    <property type="entry name" value="Protein tyrosine phosphatase superfamily"/>
    <property type="match status" value="1"/>
</dbReference>
<dbReference type="InterPro" id="IPR057023">
    <property type="entry name" value="PTP-SAK"/>
</dbReference>
<dbReference type="EMBL" id="DAKRPA010000048">
    <property type="protein sequence ID" value="DBA01417.1"/>
    <property type="molecule type" value="Genomic_DNA"/>
</dbReference>
<dbReference type="Proteomes" id="UP001146120">
    <property type="component" value="Unassembled WGS sequence"/>
</dbReference>
<evidence type="ECO:0000313" key="3">
    <source>
        <dbReference type="EMBL" id="DBA01417.1"/>
    </source>
</evidence>
<evidence type="ECO:0000313" key="4">
    <source>
        <dbReference type="Proteomes" id="UP001146120"/>
    </source>
</evidence>
<dbReference type="PROSITE" id="PS50056">
    <property type="entry name" value="TYR_PHOSPHATASE_2"/>
    <property type="match status" value="1"/>
</dbReference>
<reference evidence="3" key="1">
    <citation type="submission" date="2022-11" db="EMBL/GenBank/DDBJ databases">
        <authorList>
            <person name="Morgan W.R."/>
            <person name="Tartar A."/>
        </authorList>
    </citation>
    <scope>NUCLEOTIDE SEQUENCE</scope>
    <source>
        <strain evidence="3">ARSEF 373</strain>
    </source>
</reference>
<dbReference type="Pfam" id="PF22784">
    <property type="entry name" value="PTP-SAK"/>
    <property type="match status" value="1"/>
</dbReference>
<dbReference type="AlphaFoldDB" id="A0AAV2Z418"/>
<dbReference type="SUPFAM" id="SSF56091">
    <property type="entry name" value="DNA ligase/mRNA capping enzyme, catalytic domain"/>
    <property type="match status" value="1"/>
</dbReference>